<dbReference type="Pfam" id="PF00046">
    <property type="entry name" value="Homeodomain"/>
    <property type="match status" value="1"/>
</dbReference>
<dbReference type="AlphaFoldDB" id="A0A913Z5J5"/>
<protein>
    <recommendedName>
        <fullName evidence="8">Homeobox domain-containing protein</fullName>
    </recommendedName>
</protein>
<dbReference type="SMART" id="SM00389">
    <property type="entry name" value="HOX"/>
    <property type="match status" value="1"/>
</dbReference>
<dbReference type="GO" id="GO:0005634">
    <property type="term" value="C:nucleus"/>
    <property type="evidence" value="ECO:0007669"/>
    <property type="project" value="UniProtKB-SubCell"/>
</dbReference>
<comment type="subcellular location">
    <subcellularLocation>
        <location evidence="1 5 6">Nucleus</location>
    </subcellularLocation>
</comment>
<dbReference type="InterPro" id="IPR009057">
    <property type="entry name" value="Homeodomain-like_sf"/>
</dbReference>
<dbReference type="Proteomes" id="UP000887568">
    <property type="component" value="Unplaced"/>
</dbReference>
<dbReference type="GO" id="GO:0030182">
    <property type="term" value="P:neuron differentiation"/>
    <property type="evidence" value="ECO:0007669"/>
    <property type="project" value="TreeGrafter"/>
</dbReference>
<dbReference type="OrthoDB" id="6159439at2759"/>
<dbReference type="RefSeq" id="XP_038046997.1">
    <property type="nucleotide sequence ID" value="XM_038191069.1"/>
</dbReference>
<evidence type="ECO:0000259" key="8">
    <source>
        <dbReference type="PROSITE" id="PS50071"/>
    </source>
</evidence>
<dbReference type="PANTHER" id="PTHR24208:SF166">
    <property type="entry name" value="LIM HOMEOBOX TRANSCRIPTION FACTOR 1 ALPHA, ISOFORM B"/>
    <property type="match status" value="1"/>
</dbReference>
<dbReference type="Gene3D" id="1.10.10.60">
    <property type="entry name" value="Homeodomain-like"/>
    <property type="match status" value="1"/>
</dbReference>
<dbReference type="CDD" id="cd00086">
    <property type="entry name" value="homeodomain"/>
    <property type="match status" value="1"/>
</dbReference>
<dbReference type="GO" id="GO:0000977">
    <property type="term" value="F:RNA polymerase II transcription regulatory region sequence-specific DNA binding"/>
    <property type="evidence" value="ECO:0007669"/>
    <property type="project" value="TreeGrafter"/>
</dbReference>
<evidence type="ECO:0000256" key="2">
    <source>
        <dbReference type="ARBA" id="ARBA00023125"/>
    </source>
</evidence>
<feature type="DNA-binding region" description="Homeobox" evidence="5">
    <location>
        <begin position="54"/>
        <end position="113"/>
    </location>
</feature>
<evidence type="ECO:0000313" key="10">
    <source>
        <dbReference type="Proteomes" id="UP000887568"/>
    </source>
</evidence>
<dbReference type="GeneID" id="119721173"/>
<dbReference type="PANTHER" id="PTHR24208">
    <property type="entry name" value="LIM/HOMEOBOX PROTEIN LHX"/>
    <property type="match status" value="1"/>
</dbReference>
<evidence type="ECO:0000256" key="3">
    <source>
        <dbReference type="ARBA" id="ARBA00023155"/>
    </source>
</evidence>
<feature type="compositionally biased region" description="Polar residues" evidence="7">
    <location>
        <begin position="186"/>
        <end position="197"/>
    </location>
</feature>
<dbReference type="PROSITE" id="PS00027">
    <property type="entry name" value="HOMEOBOX_1"/>
    <property type="match status" value="1"/>
</dbReference>
<dbReference type="EnsemblMetazoa" id="XM_038191069.1">
    <property type="protein sequence ID" value="XP_038046997.1"/>
    <property type="gene ID" value="LOC119721173"/>
</dbReference>
<proteinExistence type="predicted"/>
<keyword evidence="3 5" id="KW-0371">Homeobox</keyword>
<name>A0A913Z5J5_PATMI</name>
<dbReference type="OMA" id="DIGMSSH"/>
<dbReference type="InterPro" id="IPR050453">
    <property type="entry name" value="LIM_Homeobox_TF"/>
</dbReference>
<dbReference type="PROSITE" id="PS50071">
    <property type="entry name" value="HOMEOBOX_2"/>
    <property type="match status" value="1"/>
</dbReference>
<dbReference type="SUPFAM" id="SSF46689">
    <property type="entry name" value="Homeodomain-like"/>
    <property type="match status" value="1"/>
</dbReference>
<evidence type="ECO:0000256" key="6">
    <source>
        <dbReference type="RuleBase" id="RU000682"/>
    </source>
</evidence>
<keyword evidence="2 5" id="KW-0238">DNA-binding</keyword>
<evidence type="ECO:0000256" key="5">
    <source>
        <dbReference type="PROSITE-ProRule" id="PRU00108"/>
    </source>
</evidence>
<feature type="compositionally biased region" description="Basic and acidic residues" evidence="7">
    <location>
        <begin position="1"/>
        <end position="14"/>
    </location>
</feature>
<feature type="region of interest" description="Disordered" evidence="7">
    <location>
        <begin position="186"/>
        <end position="242"/>
    </location>
</feature>
<keyword evidence="4 5" id="KW-0539">Nucleus</keyword>
<evidence type="ECO:0000256" key="4">
    <source>
        <dbReference type="ARBA" id="ARBA00023242"/>
    </source>
</evidence>
<sequence length="326" mass="35598">MSQEDRTPAEDDKPLPAQSSHCASGSTESETSDDLSEASDTALFGATSVLPRRKRRRRTIIGADQLMKMEQLYKQEQWPGREKKEALAREIGMSTHFVNIWFQNKRSRMKKLAQEEEELEILRQSRSPGTTVKLDSAPGPSMLTKPIAIAPKPAFGNPIRSPLTPVRIPKVGQCVVLGHNISVSSGSTAATPVQASGASIHPSPTVKVQNTTSSSKKHSRIQSLQTSTAPPKPPTSLRPQQLSVSSLGLPLRRTNHAPLSMPETTGQLNFFKCLVSMMALEEGGLIKKGDPVFDVAVNAALYGLRMANGNILTYRKNRGLFIHNDQ</sequence>
<evidence type="ECO:0000256" key="1">
    <source>
        <dbReference type="ARBA" id="ARBA00004123"/>
    </source>
</evidence>
<evidence type="ECO:0000313" key="9">
    <source>
        <dbReference type="EnsemblMetazoa" id="XP_038046997.1"/>
    </source>
</evidence>
<feature type="region of interest" description="Disordered" evidence="7">
    <location>
        <begin position="1"/>
        <end position="41"/>
    </location>
</feature>
<reference evidence="9" key="1">
    <citation type="submission" date="2022-11" db="UniProtKB">
        <authorList>
            <consortium name="EnsemblMetazoa"/>
        </authorList>
    </citation>
    <scope>IDENTIFICATION</scope>
</reference>
<organism evidence="9 10">
    <name type="scientific">Patiria miniata</name>
    <name type="common">Bat star</name>
    <name type="synonym">Asterina miniata</name>
    <dbReference type="NCBI Taxonomy" id="46514"/>
    <lineage>
        <taxon>Eukaryota</taxon>
        <taxon>Metazoa</taxon>
        <taxon>Echinodermata</taxon>
        <taxon>Eleutherozoa</taxon>
        <taxon>Asterozoa</taxon>
        <taxon>Asteroidea</taxon>
        <taxon>Valvatacea</taxon>
        <taxon>Valvatida</taxon>
        <taxon>Asterinidae</taxon>
        <taxon>Patiria</taxon>
    </lineage>
</organism>
<keyword evidence="10" id="KW-1185">Reference proteome</keyword>
<dbReference type="InterPro" id="IPR001356">
    <property type="entry name" value="HD"/>
</dbReference>
<dbReference type="GO" id="GO:0000981">
    <property type="term" value="F:DNA-binding transcription factor activity, RNA polymerase II-specific"/>
    <property type="evidence" value="ECO:0007669"/>
    <property type="project" value="InterPro"/>
</dbReference>
<feature type="domain" description="Homeobox" evidence="8">
    <location>
        <begin position="52"/>
        <end position="112"/>
    </location>
</feature>
<accession>A0A913Z5J5</accession>
<evidence type="ECO:0000256" key="7">
    <source>
        <dbReference type="SAM" id="MobiDB-lite"/>
    </source>
</evidence>
<dbReference type="InterPro" id="IPR017970">
    <property type="entry name" value="Homeobox_CS"/>
</dbReference>